<keyword evidence="3" id="KW-1185">Reference proteome</keyword>
<protein>
    <submittedName>
        <fullName evidence="2">Uncharacterized protein</fullName>
    </submittedName>
</protein>
<feature type="transmembrane region" description="Helical" evidence="1">
    <location>
        <begin position="82"/>
        <end position="104"/>
    </location>
</feature>
<gene>
    <name evidence="2" type="ORF">OV079_04475</name>
</gene>
<evidence type="ECO:0000313" key="2">
    <source>
        <dbReference type="EMBL" id="MCY1004839.1"/>
    </source>
</evidence>
<comment type="caution">
    <text evidence="2">The sequence shown here is derived from an EMBL/GenBank/DDBJ whole genome shotgun (WGS) entry which is preliminary data.</text>
</comment>
<accession>A0A9X3EKE7</accession>
<organism evidence="2 3">
    <name type="scientific">Nannocystis pusilla</name>
    <dbReference type="NCBI Taxonomy" id="889268"/>
    <lineage>
        <taxon>Bacteria</taxon>
        <taxon>Pseudomonadati</taxon>
        <taxon>Myxococcota</taxon>
        <taxon>Polyangia</taxon>
        <taxon>Nannocystales</taxon>
        <taxon>Nannocystaceae</taxon>
        <taxon>Nannocystis</taxon>
    </lineage>
</organism>
<dbReference type="RefSeq" id="WP_267766440.1">
    <property type="nucleotide sequence ID" value="NZ_JAPNKE010000002.1"/>
</dbReference>
<reference evidence="2" key="1">
    <citation type="submission" date="2022-11" db="EMBL/GenBank/DDBJ databases">
        <title>Minimal conservation of predation-associated metabolite biosynthetic gene clusters underscores biosynthetic potential of Myxococcota including descriptions for ten novel species: Archangium lansinium sp. nov., Myxococcus landrumus sp. nov., Nannocystis bai.</title>
        <authorList>
            <person name="Ahearne A."/>
            <person name="Stevens C."/>
            <person name="Phillips K."/>
        </authorList>
    </citation>
    <scope>NUCLEOTIDE SEQUENCE</scope>
    <source>
        <strain evidence="2">Na p29</strain>
    </source>
</reference>
<dbReference type="AlphaFoldDB" id="A0A9X3EKE7"/>
<dbReference type="Proteomes" id="UP001150924">
    <property type="component" value="Unassembled WGS sequence"/>
</dbReference>
<keyword evidence="1" id="KW-1133">Transmembrane helix</keyword>
<name>A0A9X3EKE7_9BACT</name>
<keyword evidence="1" id="KW-0812">Transmembrane</keyword>
<proteinExistence type="predicted"/>
<keyword evidence="1" id="KW-0472">Membrane</keyword>
<sequence length="129" mass="13171">MSSAPRRPTRPGRALRIAGATVLGVGAAALVPMGVGIALARDATRDGRRVCWGMDIACDGGDNPEVREILERGYDADKLVRIAAPIAGVALLTGLVLLSVGLAVRGRAPVAVAPRLGPGNLGIGLQGRF</sequence>
<evidence type="ECO:0000256" key="1">
    <source>
        <dbReference type="SAM" id="Phobius"/>
    </source>
</evidence>
<dbReference type="EMBL" id="JAPNKE010000002">
    <property type="protein sequence ID" value="MCY1004839.1"/>
    <property type="molecule type" value="Genomic_DNA"/>
</dbReference>
<evidence type="ECO:0000313" key="3">
    <source>
        <dbReference type="Proteomes" id="UP001150924"/>
    </source>
</evidence>